<dbReference type="RefSeq" id="WP_404539050.1">
    <property type="nucleotide sequence ID" value="NZ_JADIKL010000004.1"/>
</dbReference>
<reference evidence="1 2" key="1">
    <citation type="submission" date="2020-10" db="EMBL/GenBank/DDBJ databases">
        <title>Phylogeny of dyella-like bacteria.</title>
        <authorList>
            <person name="Fu J."/>
        </authorList>
    </citation>
    <scope>NUCLEOTIDE SEQUENCE [LARGE SCALE GENOMIC DNA]</scope>
    <source>
        <strain evidence="1 2">DKC-1</strain>
    </source>
</reference>
<keyword evidence="2" id="KW-1185">Reference proteome</keyword>
<protein>
    <submittedName>
        <fullName evidence="1">Uncharacterized protein</fullName>
    </submittedName>
</protein>
<evidence type="ECO:0000313" key="1">
    <source>
        <dbReference type="EMBL" id="MFK2931169.1"/>
    </source>
</evidence>
<name>A0ABW8KKL2_9GAMM</name>
<dbReference type="Pfam" id="PF18143">
    <property type="entry name" value="HAD_SAK_2"/>
    <property type="match status" value="1"/>
</dbReference>
<comment type="caution">
    <text evidence="1">The sequence shown here is derived from an EMBL/GenBank/DDBJ whole genome shotgun (WGS) entry which is preliminary data.</text>
</comment>
<sequence>MNPQPELLPHIVARIKESPAAAGEFERSISFLLDQGDGATAILTVRHLIAGGWNVESMQKLLDTLTLNVPADGGRDEPVLYLDFDGVLHPYPTEDGHFEIPEESLFRFAPLLEAQLEPYPQVKIVLSTTWAKNKTGPGALLYLKPGLQQRVVGAAWDQQARSYRVPVEDRERPLSRYEQIAADAAWRKPSTWFALEDDFKKWPSDQHHHLGWCWMTIGFNEPRLKEALQDWLDSLGNLAAQMP</sequence>
<dbReference type="EMBL" id="JADIKL010000004">
    <property type="protein sequence ID" value="MFK2931169.1"/>
    <property type="molecule type" value="Genomic_DNA"/>
</dbReference>
<dbReference type="Proteomes" id="UP001620397">
    <property type="component" value="Unassembled WGS sequence"/>
</dbReference>
<gene>
    <name evidence="1" type="ORF">ISP14_10225</name>
</gene>
<organism evidence="1 2">
    <name type="scientific">Dyella agri</name>
    <dbReference type="NCBI Taxonomy" id="1926869"/>
    <lineage>
        <taxon>Bacteria</taxon>
        <taxon>Pseudomonadati</taxon>
        <taxon>Pseudomonadota</taxon>
        <taxon>Gammaproteobacteria</taxon>
        <taxon>Lysobacterales</taxon>
        <taxon>Rhodanobacteraceae</taxon>
        <taxon>Dyella</taxon>
    </lineage>
</organism>
<accession>A0ABW8KKL2</accession>
<evidence type="ECO:0000313" key="2">
    <source>
        <dbReference type="Proteomes" id="UP001620397"/>
    </source>
</evidence>
<proteinExistence type="predicted"/>